<dbReference type="SMART" id="SM00248">
    <property type="entry name" value="ANK"/>
    <property type="match status" value="5"/>
</dbReference>
<dbReference type="EMBL" id="MK072070">
    <property type="protein sequence ID" value="AYV78133.1"/>
    <property type="molecule type" value="Genomic_DNA"/>
</dbReference>
<reference evidence="1" key="1">
    <citation type="submission" date="2018-10" db="EMBL/GenBank/DDBJ databases">
        <title>Hidden diversity of soil giant viruses.</title>
        <authorList>
            <person name="Schulz F."/>
            <person name="Alteio L."/>
            <person name="Goudeau D."/>
            <person name="Ryan E.M."/>
            <person name="Malmstrom R.R."/>
            <person name="Blanchard J."/>
            <person name="Woyke T."/>
        </authorList>
    </citation>
    <scope>NUCLEOTIDE SEQUENCE</scope>
    <source>
        <strain evidence="1">EDV1</strain>
    </source>
</reference>
<accession>A0A3G4ZX18</accession>
<proteinExistence type="predicted"/>
<evidence type="ECO:0008006" key="2">
    <source>
        <dbReference type="Google" id="ProtNLM"/>
    </source>
</evidence>
<sequence length="370" mass="42932">MGNATDKFRTEEEALNILEENKNINWDSKNVDGNGNTYLTYACLMKYGKLACKVIDKYIELEKKEERIRDPKIKIKKYANLLGYSNRYGYDALYIACQNYLVNVIIKLLEQKMEYLDNTDNPNPTMHPAKPFVISMTNDDTDKKIMMTLLYYKSCDGDLLIDYVMESPNVNIEMILEIIKVIDINCINLSKYDQITFMMGLIQRFGKSVTISSILENTDIIKKYNWHIGDQGGRLPINYAVMYGNITTFKQIYNIYKSMPIKYIETPFKTACKMKNIEIAEYILSDDYKMSEDEQTLILQNPELTALRKYIKITDIDQFTRIIVPQIFSHIDTRYLALCGLISKLDTKLSGLETKVNKIDNAVCNLRCSR</sequence>
<organism evidence="1">
    <name type="scientific">Edafosvirus sp</name>
    <dbReference type="NCBI Taxonomy" id="2487765"/>
    <lineage>
        <taxon>Viruses</taxon>
        <taxon>Varidnaviria</taxon>
        <taxon>Bamfordvirae</taxon>
        <taxon>Nucleocytoviricota</taxon>
        <taxon>Megaviricetes</taxon>
        <taxon>Imitervirales</taxon>
        <taxon>Mimiviridae</taxon>
        <taxon>Klosneuvirinae</taxon>
    </lineage>
</organism>
<evidence type="ECO:0000313" key="1">
    <source>
        <dbReference type="EMBL" id="AYV78133.1"/>
    </source>
</evidence>
<name>A0A3G4ZX18_9VIRU</name>
<dbReference type="InterPro" id="IPR002110">
    <property type="entry name" value="Ankyrin_rpt"/>
</dbReference>
<dbReference type="InterPro" id="IPR036770">
    <property type="entry name" value="Ankyrin_rpt-contain_sf"/>
</dbReference>
<protein>
    <recommendedName>
        <fullName evidence="2">Ankyrin repeat protein</fullName>
    </recommendedName>
</protein>
<gene>
    <name evidence="1" type="ORF">Edafosvirus5_51</name>
</gene>
<dbReference type="SUPFAM" id="SSF48403">
    <property type="entry name" value="Ankyrin repeat"/>
    <property type="match status" value="1"/>
</dbReference>
<dbReference type="Gene3D" id="1.25.40.20">
    <property type="entry name" value="Ankyrin repeat-containing domain"/>
    <property type="match status" value="1"/>
</dbReference>